<proteinExistence type="predicted"/>
<organism evidence="1 2">
    <name type="scientific">Hymenolepis diminuta</name>
    <name type="common">Rat tapeworm</name>
    <dbReference type="NCBI Taxonomy" id="6216"/>
    <lineage>
        <taxon>Eukaryota</taxon>
        <taxon>Metazoa</taxon>
        <taxon>Spiralia</taxon>
        <taxon>Lophotrochozoa</taxon>
        <taxon>Platyhelminthes</taxon>
        <taxon>Cestoda</taxon>
        <taxon>Eucestoda</taxon>
        <taxon>Cyclophyllidea</taxon>
        <taxon>Hymenolepididae</taxon>
        <taxon>Hymenolepis</taxon>
    </lineage>
</organism>
<protein>
    <submittedName>
        <fullName evidence="1">Uncharacterized protein</fullName>
    </submittedName>
</protein>
<evidence type="ECO:0000313" key="1">
    <source>
        <dbReference type="EMBL" id="VUZ53624.1"/>
    </source>
</evidence>
<dbReference type="EMBL" id="CABIJS010000555">
    <property type="protein sequence ID" value="VUZ53624.1"/>
    <property type="molecule type" value="Genomic_DNA"/>
</dbReference>
<keyword evidence="2" id="KW-1185">Reference proteome</keyword>
<name>A0A564Z4C1_HYMDI</name>
<dbReference type="Proteomes" id="UP000321570">
    <property type="component" value="Unassembled WGS sequence"/>
</dbReference>
<reference evidence="1 2" key="1">
    <citation type="submission" date="2019-07" db="EMBL/GenBank/DDBJ databases">
        <authorList>
            <person name="Jastrzebski P J."/>
            <person name="Paukszto L."/>
            <person name="Jastrzebski P J."/>
        </authorList>
    </citation>
    <scope>NUCLEOTIDE SEQUENCE [LARGE SCALE GENOMIC DNA]</scope>
    <source>
        <strain evidence="1 2">WMS-il1</strain>
    </source>
</reference>
<evidence type="ECO:0000313" key="2">
    <source>
        <dbReference type="Proteomes" id="UP000321570"/>
    </source>
</evidence>
<dbReference type="AlphaFoldDB" id="A0A564Z4C1"/>
<accession>A0A564Z4C1</accession>
<sequence length="88" mass="10468">MASDRPHYRFRQERWISLPDVRKCTYPQLPPTRTVQYFVHCTEFSQRPPIYYNGIEIHFCRKSISIPLLKTPKADEIPPMCVAGWNPF</sequence>
<gene>
    <name evidence="1" type="ORF">WMSIL1_LOCUS11855</name>
</gene>